<dbReference type="SUPFAM" id="SSF53335">
    <property type="entry name" value="S-adenosyl-L-methionine-dependent methyltransferases"/>
    <property type="match status" value="1"/>
</dbReference>
<keyword evidence="5 9" id="KW-0963">Cytoplasm</keyword>
<comment type="catalytic activity">
    <reaction evidence="1 9">
        <text>S-adenosyl-L-methionine + a thiopurine = S-adenosyl-L-homocysteine + a thiopurine S-methylether.</text>
        <dbReference type="EC" id="2.1.1.67"/>
    </reaction>
</comment>
<evidence type="ECO:0000256" key="6">
    <source>
        <dbReference type="ARBA" id="ARBA00022603"/>
    </source>
</evidence>
<comment type="similarity">
    <text evidence="3 9">Belongs to the class I-like SAM-binding methyltransferase superfamily. TPMT family.</text>
</comment>
<reference evidence="11" key="1">
    <citation type="journal article" date="2019" name="Int. J. Syst. Evol. Microbiol.">
        <title>The Global Catalogue of Microorganisms (GCM) 10K type strain sequencing project: providing services to taxonomists for standard genome sequencing and annotation.</title>
        <authorList>
            <consortium name="The Broad Institute Genomics Platform"/>
            <consortium name="The Broad Institute Genome Sequencing Center for Infectious Disease"/>
            <person name="Wu L."/>
            <person name="Ma J."/>
        </authorList>
    </citation>
    <scope>NUCLEOTIDE SEQUENCE [LARGE SCALE GENOMIC DNA]</scope>
    <source>
        <strain evidence="11">JCM 17551</strain>
    </source>
</reference>
<dbReference type="EMBL" id="BAABBN010000004">
    <property type="protein sequence ID" value="GAA3913943.1"/>
    <property type="molecule type" value="Genomic_DNA"/>
</dbReference>
<dbReference type="InterPro" id="IPR029063">
    <property type="entry name" value="SAM-dependent_MTases_sf"/>
</dbReference>
<organism evidence="10 11">
    <name type="scientific">Litoribacillus peritrichatus</name>
    <dbReference type="NCBI Taxonomy" id="718191"/>
    <lineage>
        <taxon>Bacteria</taxon>
        <taxon>Pseudomonadati</taxon>
        <taxon>Pseudomonadota</taxon>
        <taxon>Gammaproteobacteria</taxon>
        <taxon>Oceanospirillales</taxon>
        <taxon>Oceanospirillaceae</taxon>
        <taxon>Litoribacillus</taxon>
    </lineage>
</organism>
<feature type="binding site" evidence="9">
    <location>
        <position position="14"/>
    </location>
    <ligand>
        <name>S-adenosyl-L-methionine</name>
        <dbReference type="ChEBI" id="CHEBI:59789"/>
    </ligand>
</feature>
<comment type="subcellular location">
    <subcellularLocation>
        <location evidence="2 9">Cytoplasm</location>
    </subcellularLocation>
</comment>
<protein>
    <recommendedName>
        <fullName evidence="4 9">Thiopurine S-methyltransferase</fullName>
        <ecNumber evidence="4 9">2.1.1.67</ecNumber>
    </recommendedName>
    <alternativeName>
        <fullName evidence="9">Thiopurine methyltransferase</fullName>
    </alternativeName>
</protein>
<evidence type="ECO:0000256" key="4">
    <source>
        <dbReference type="ARBA" id="ARBA00011905"/>
    </source>
</evidence>
<accession>A0ABP7M7I7</accession>
<keyword evidence="11" id="KW-1185">Reference proteome</keyword>
<proteinExistence type="inferred from homology"/>
<evidence type="ECO:0000256" key="8">
    <source>
        <dbReference type="ARBA" id="ARBA00022691"/>
    </source>
</evidence>
<name>A0ABP7M7I7_9GAMM</name>
<dbReference type="PROSITE" id="PS51585">
    <property type="entry name" value="SAM_MT_TPMT"/>
    <property type="match status" value="1"/>
</dbReference>
<dbReference type="Proteomes" id="UP001501565">
    <property type="component" value="Unassembled WGS sequence"/>
</dbReference>
<evidence type="ECO:0000256" key="3">
    <source>
        <dbReference type="ARBA" id="ARBA00008145"/>
    </source>
</evidence>
<keyword evidence="8 9" id="KW-0949">S-adenosyl-L-methionine</keyword>
<evidence type="ECO:0000256" key="1">
    <source>
        <dbReference type="ARBA" id="ARBA00000903"/>
    </source>
</evidence>
<keyword evidence="7 9" id="KW-0808">Transferase</keyword>
<evidence type="ECO:0000256" key="2">
    <source>
        <dbReference type="ARBA" id="ARBA00004496"/>
    </source>
</evidence>
<dbReference type="PANTHER" id="PTHR10259:SF11">
    <property type="entry name" value="THIOPURINE S-METHYLTRANSFERASE"/>
    <property type="match status" value="1"/>
</dbReference>
<gene>
    <name evidence="9" type="primary">tpm</name>
    <name evidence="10" type="ORF">GCM10022277_05620</name>
</gene>
<dbReference type="PANTHER" id="PTHR10259">
    <property type="entry name" value="THIOPURINE S-METHYLTRANSFERASE"/>
    <property type="match status" value="1"/>
</dbReference>
<evidence type="ECO:0000313" key="10">
    <source>
        <dbReference type="EMBL" id="GAA3913943.1"/>
    </source>
</evidence>
<dbReference type="InterPro" id="IPR008854">
    <property type="entry name" value="TPMT"/>
</dbReference>
<comment type="caution">
    <text evidence="10">The sequence shown here is derived from an EMBL/GenBank/DDBJ whole genome shotgun (WGS) entry which is preliminary data.</text>
</comment>
<evidence type="ECO:0000256" key="5">
    <source>
        <dbReference type="ARBA" id="ARBA00022490"/>
    </source>
</evidence>
<sequence length="221" mass="25535">MEFGMEHNFWHNKWQINQIGFHQQDAHIGLVNYFPKLTAQSKVMVPLCGKSVDMIWLAQQGCRVVGVELSEIAAHHFLKENNLSAQRSDISIEGASFIVFRCKELSIDLYIGDYLKFKGQTFDVIYDRAALVALPDVMRAEYVDHSKQLLNEGGRLFIVTLEYDTDIASGPPFSVDERELTELWQGVFNLLSEQELIDQEERWRKKGLSSFVEKTWLWSET</sequence>
<dbReference type="HAMAP" id="MF_00812">
    <property type="entry name" value="Thiopur_methtran"/>
    <property type="match status" value="1"/>
</dbReference>
<feature type="binding site" evidence="9">
    <location>
        <position position="47"/>
    </location>
    <ligand>
        <name>S-adenosyl-L-methionine</name>
        <dbReference type="ChEBI" id="CHEBI:59789"/>
    </ligand>
</feature>
<dbReference type="Pfam" id="PF05724">
    <property type="entry name" value="TPMT"/>
    <property type="match status" value="1"/>
</dbReference>
<evidence type="ECO:0000313" key="11">
    <source>
        <dbReference type="Proteomes" id="UP001501565"/>
    </source>
</evidence>
<feature type="binding site" evidence="9">
    <location>
        <position position="68"/>
    </location>
    <ligand>
        <name>S-adenosyl-L-methionine</name>
        <dbReference type="ChEBI" id="CHEBI:59789"/>
    </ligand>
</feature>
<evidence type="ECO:0000256" key="9">
    <source>
        <dbReference type="HAMAP-Rule" id="MF_00812"/>
    </source>
</evidence>
<dbReference type="PIRSF" id="PIRSF023956">
    <property type="entry name" value="Thiopurine_S-methyltransferase"/>
    <property type="match status" value="1"/>
</dbReference>
<dbReference type="CDD" id="cd02440">
    <property type="entry name" value="AdoMet_MTases"/>
    <property type="match status" value="1"/>
</dbReference>
<evidence type="ECO:0000256" key="7">
    <source>
        <dbReference type="ARBA" id="ARBA00022679"/>
    </source>
</evidence>
<feature type="binding site" evidence="9">
    <location>
        <position position="128"/>
    </location>
    <ligand>
        <name>S-adenosyl-L-methionine</name>
        <dbReference type="ChEBI" id="CHEBI:59789"/>
    </ligand>
</feature>
<dbReference type="EC" id="2.1.1.67" evidence="4 9"/>
<dbReference type="Gene3D" id="3.40.50.150">
    <property type="entry name" value="Vaccinia Virus protein VP39"/>
    <property type="match status" value="1"/>
</dbReference>
<dbReference type="InterPro" id="IPR025835">
    <property type="entry name" value="Thiopurine_S-MeTrfase"/>
</dbReference>
<keyword evidence="6 9" id="KW-0489">Methyltransferase</keyword>